<gene>
    <name evidence="2" type="ORF">GALL_474480</name>
</gene>
<evidence type="ECO:0000313" key="2">
    <source>
        <dbReference type="EMBL" id="OIQ70936.1"/>
    </source>
</evidence>
<dbReference type="AlphaFoldDB" id="A0A1J5PJF8"/>
<name>A0A1J5PJF8_9ZZZZ</name>
<protein>
    <submittedName>
        <fullName evidence="2">Uncharacterized protein</fullName>
    </submittedName>
</protein>
<feature type="compositionally biased region" description="Basic residues" evidence="1">
    <location>
        <begin position="110"/>
        <end position="123"/>
    </location>
</feature>
<comment type="caution">
    <text evidence="2">The sequence shown here is derived from an EMBL/GenBank/DDBJ whole genome shotgun (WGS) entry which is preliminary data.</text>
</comment>
<feature type="compositionally biased region" description="Low complexity" evidence="1">
    <location>
        <begin position="125"/>
        <end position="135"/>
    </location>
</feature>
<evidence type="ECO:0000256" key="1">
    <source>
        <dbReference type="SAM" id="MobiDB-lite"/>
    </source>
</evidence>
<sequence>MNRMFFSRSAAICAGVGCGLGLSKNQAAPPPPAVNTMTDTRMMMISLALPLPLAFASSSAIPDSRSPDPCDGQPRRPRAMWCKLRDAIRDNGTNARMLSACPQLRKRHKWKQDRGRQRIRHRCSPGPVATAARARPGPRPRPSHPLQRDVPDQVWCRAAHGPAARPARLGCRPRSASATARRR</sequence>
<organism evidence="2">
    <name type="scientific">mine drainage metagenome</name>
    <dbReference type="NCBI Taxonomy" id="410659"/>
    <lineage>
        <taxon>unclassified sequences</taxon>
        <taxon>metagenomes</taxon>
        <taxon>ecological metagenomes</taxon>
    </lineage>
</organism>
<dbReference type="EMBL" id="MLJW01003954">
    <property type="protein sequence ID" value="OIQ70936.1"/>
    <property type="molecule type" value="Genomic_DNA"/>
</dbReference>
<feature type="compositionally biased region" description="Low complexity" evidence="1">
    <location>
        <begin position="157"/>
        <end position="183"/>
    </location>
</feature>
<proteinExistence type="predicted"/>
<feature type="region of interest" description="Disordered" evidence="1">
    <location>
        <begin position="110"/>
        <end position="183"/>
    </location>
</feature>
<reference evidence="2" key="1">
    <citation type="submission" date="2016-10" db="EMBL/GenBank/DDBJ databases">
        <title>Sequence of Gallionella enrichment culture.</title>
        <authorList>
            <person name="Poehlein A."/>
            <person name="Muehling M."/>
            <person name="Daniel R."/>
        </authorList>
    </citation>
    <scope>NUCLEOTIDE SEQUENCE</scope>
</reference>
<accession>A0A1J5PJF8</accession>